<organism evidence="1 2">
    <name type="scientific">Oryza meyeriana var. granulata</name>
    <dbReference type="NCBI Taxonomy" id="110450"/>
    <lineage>
        <taxon>Eukaryota</taxon>
        <taxon>Viridiplantae</taxon>
        <taxon>Streptophyta</taxon>
        <taxon>Embryophyta</taxon>
        <taxon>Tracheophyta</taxon>
        <taxon>Spermatophyta</taxon>
        <taxon>Magnoliopsida</taxon>
        <taxon>Liliopsida</taxon>
        <taxon>Poales</taxon>
        <taxon>Poaceae</taxon>
        <taxon>BOP clade</taxon>
        <taxon>Oryzoideae</taxon>
        <taxon>Oryzeae</taxon>
        <taxon>Oryzinae</taxon>
        <taxon>Oryza</taxon>
        <taxon>Oryza meyeriana</taxon>
    </lineage>
</organism>
<name>A0A6G1DEL7_9ORYZ</name>
<sequence>MAAATGDSCYNALADALAFCRLEAERLVFACRSPMFGEAWGVAASVVGGLVGLAGRSRRGQAAALASVLKRETVDQVNGDVKHFAISNNIWLSLYALESLNETKFLAVAQCLKESEDKTSCELRPLASSAIELKDHLIEPFYSLNDLKADLYQLKTDSKEPLMQNQNHLALAAP</sequence>
<gene>
    <name evidence="1" type="ORF">E2562_004638</name>
</gene>
<protein>
    <submittedName>
        <fullName evidence="1">Uncharacterized protein</fullName>
    </submittedName>
</protein>
<evidence type="ECO:0000313" key="1">
    <source>
        <dbReference type="EMBL" id="KAF0910642.1"/>
    </source>
</evidence>
<accession>A0A6G1DEL7</accession>
<proteinExistence type="predicted"/>
<dbReference type="Proteomes" id="UP000479710">
    <property type="component" value="Unassembled WGS sequence"/>
</dbReference>
<reference evidence="1 2" key="1">
    <citation type="submission" date="2019-11" db="EMBL/GenBank/DDBJ databases">
        <title>Whole genome sequence of Oryza granulata.</title>
        <authorList>
            <person name="Li W."/>
        </authorList>
    </citation>
    <scope>NUCLEOTIDE SEQUENCE [LARGE SCALE GENOMIC DNA]</scope>
    <source>
        <strain evidence="2">cv. Menghai</strain>
        <tissue evidence="1">Leaf</tissue>
    </source>
</reference>
<dbReference type="AlphaFoldDB" id="A0A6G1DEL7"/>
<evidence type="ECO:0000313" key="2">
    <source>
        <dbReference type="Proteomes" id="UP000479710"/>
    </source>
</evidence>
<keyword evidence="2" id="KW-1185">Reference proteome</keyword>
<comment type="caution">
    <text evidence="1">The sequence shown here is derived from an EMBL/GenBank/DDBJ whole genome shotgun (WGS) entry which is preliminary data.</text>
</comment>
<dbReference type="EMBL" id="SPHZ02000006">
    <property type="protein sequence ID" value="KAF0910642.1"/>
    <property type="molecule type" value="Genomic_DNA"/>
</dbReference>